<reference evidence="3" key="2">
    <citation type="submission" date="2024-05" db="EMBL/GenBank/DDBJ databases">
        <authorList>
            <person name="Wolfe A."/>
        </authorList>
    </citation>
    <scope>NUCLEOTIDE SEQUENCE</scope>
    <source>
        <strain evidence="3">UMB1064</strain>
    </source>
</reference>
<dbReference type="EMBL" id="JASOOY020000017">
    <property type="protein sequence ID" value="MEO3716954.1"/>
    <property type="molecule type" value="Genomic_DNA"/>
</dbReference>
<keyword evidence="3" id="KW-0347">Helicase</keyword>
<gene>
    <name evidence="3" type="ORF">QP460_005050</name>
</gene>
<dbReference type="GO" id="GO:0004386">
    <property type="term" value="F:helicase activity"/>
    <property type="evidence" value="ECO:0007669"/>
    <property type="project" value="UniProtKB-KW"/>
</dbReference>
<evidence type="ECO:0000256" key="1">
    <source>
        <dbReference type="SAM" id="MobiDB-lite"/>
    </source>
</evidence>
<dbReference type="Pfam" id="PF13625">
    <property type="entry name" value="Helicase_C_3"/>
    <property type="match status" value="1"/>
</dbReference>
<feature type="compositionally biased region" description="Low complexity" evidence="1">
    <location>
        <begin position="725"/>
        <end position="766"/>
    </location>
</feature>
<evidence type="ECO:0000259" key="2">
    <source>
        <dbReference type="Pfam" id="PF13625"/>
    </source>
</evidence>
<organism evidence="3 4">
    <name type="scientific">Corynebacterium amycolatum</name>
    <dbReference type="NCBI Taxonomy" id="43765"/>
    <lineage>
        <taxon>Bacteria</taxon>
        <taxon>Bacillati</taxon>
        <taxon>Actinomycetota</taxon>
        <taxon>Actinomycetes</taxon>
        <taxon>Mycobacteriales</taxon>
        <taxon>Corynebacteriaceae</taxon>
        <taxon>Corynebacterium</taxon>
    </lineage>
</organism>
<evidence type="ECO:0000313" key="3">
    <source>
        <dbReference type="EMBL" id="MEO3716954.1"/>
    </source>
</evidence>
<evidence type="ECO:0000313" key="4">
    <source>
        <dbReference type="Proteomes" id="UP001223646"/>
    </source>
</evidence>
<dbReference type="InterPro" id="IPR032830">
    <property type="entry name" value="XPB/Ssl2_N"/>
</dbReference>
<dbReference type="AlphaFoldDB" id="A0AAW9SUJ8"/>
<reference evidence="3" key="1">
    <citation type="submission" date="2023-05" db="EMBL/GenBank/DDBJ databases">
        <authorList>
            <person name="Du J."/>
        </authorList>
    </citation>
    <scope>NUCLEOTIDE SEQUENCE</scope>
    <source>
        <strain evidence="3">UMB1064</strain>
    </source>
</reference>
<keyword evidence="3" id="KW-0547">Nucleotide-binding</keyword>
<proteinExistence type="predicted"/>
<feature type="domain" description="Helicase XPB/Ssl2 N-terminal" evidence="2">
    <location>
        <begin position="524"/>
        <end position="646"/>
    </location>
</feature>
<name>A0AAW9SUJ8_CORAY</name>
<keyword evidence="3" id="KW-0378">Hydrolase</keyword>
<dbReference type="RefSeq" id="WP_284827290.1">
    <property type="nucleotide sequence ID" value="NZ_JASOOY020000017.1"/>
</dbReference>
<keyword evidence="3" id="KW-0067">ATP-binding</keyword>
<dbReference type="Proteomes" id="UP001223646">
    <property type="component" value="Unassembled WGS sequence"/>
</dbReference>
<accession>A0AAW9SUJ8</accession>
<feature type="region of interest" description="Disordered" evidence="1">
    <location>
        <begin position="720"/>
        <end position="766"/>
    </location>
</feature>
<sequence length="838" mass="88231">MTSTTPFALFSDWLAGQPDQFVGTILSNRPDALSPPPKSSQVLAARLQLRASVSRALTKLPALELACIEAAADLGADAEPVTADALIDYILDLLSRAEVPANQRPTATHIRTSLDTLREYGLIWGNGPGPRGTFTGKSTRKKPLPWQDYFCLSDEVATSLPPGWYLLPNPDGPSRSQLRTALTKVTDRQQRLLDTLANSGGLGVTKDAHPDADPSLPVPALINAELLERIDEGTVRLPATVRALMRGVGLADDDVPLRPEPPATHVIASGNDRAAATAWETLRQATDLLDLLGTNPAPTLKNGVIGVRETRNLIEELGVDISELARGVANLGAAGLVHVGTPHPLPLHDTGGDYFAPTLAADGFLDADLVDRWVSLTVGTRTSDAAPWRVDQLNEEGKRIALLSPQTRLSGVPSIREMVLACCAQVASSASDNDVVALTDLRECAAYYYPITNARCTDETLSGVVDELVALGIVVRDPGVETISVGLSEVGKAMVALIESGTAEAFDDLRAACNNLLPPNASYLMVQADNTIVVPGPASPEMERMLSSIAQLESPGLASVYRVTEDSLRDALDAGINAADISEFLSRYAVSEVPQSITYLLDDVARRHGRLRGGPAASFIRCDDPALLASFQSHQAGQSLALRKIAETVLISQAPLAQVIETARNGGFSIIAEDAEGLVLDLGRAPCRIEAPAPVPTARTTMPEPERISQALTAIADGNRAAEHAGSSSGATASGSTAGVSGSVADSATGTGTAAGASASTGGTSDYASGTEAFKLLQRAARHGDDLYLSYVDRNGKPGRKRVRPVTVSGGQVDAIDPATSQVLRFLLHRITEVHPVD</sequence>
<comment type="caution">
    <text evidence="3">The sequence shown here is derived from an EMBL/GenBank/DDBJ whole genome shotgun (WGS) entry which is preliminary data.</text>
</comment>
<protein>
    <submittedName>
        <fullName evidence="3">Helicase-associated domain-containing protein</fullName>
    </submittedName>
</protein>